<evidence type="ECO:0000256" key="8">
    <source>
        <dbReference type="ARBA" id="ARBA00023065"/>
    </source>
</evidence>
<keyword evidence="8" id="KW-0406">Ion transport</keyword>
<dbReference type="PROSITE" id="PS00211">
    <property type="entry name" value="ABC_TRANSPORTER_1"/>
    <property type="match status" value="1"/>
</dbReference>
<protein>
    <submittedName>
        <fullName evidence="11">ABC transporter ATP-binding protein</fullName>
    </submittedName>
</protein>
<dbReference type="GO" id="GO:0005886">
    <property type="term" value="C:plasma membrane"/>
    <property type="evidence" value="ECO:0007669"/>
    <property type="project" value="UniProtKB-SubCell"/>
</dbReference>
<dbReference type="FunFam" id="3.40.50.300:FF:000134">
    <property type="entry name" value="Iron-enterobactin ABC transporter ATP-binding protein"/>
    <property type="match status" value="1"/>
</dbReference>
<dbReference type="PANTHER" id="PTHR42771:SF2">
    <property type="entry name" value="IRON(3+)-HYDROXAMATE IMPORT ATP-BINDING PROTEIN FHUC"/>
    <property type="match status" value="1"/>
</dbReference>
<keyword evidence="9" id="KW-0472">Membrane</keyword>
<dbReference type="InterPro" id="IPR051535">
    <property type="entry name" value="Siderophore_ABC-ATPase"/>
</dbReference>
<dbReference type="GO" id="GO:0016887">
    <property type="term" value="F:ATP hydrolysis activity"/>
    <property type="evidence" value="ECO:0007669"/>
    <property type="project" value="InterPro"/>
</dbReference>
<keyword evidence="6 11" id="KW-0067">ATP-binding</keyword>
<organism evidence="11 12">
    <name type="scientific">Saccharothrix syringae</name>
    <name type="common">Nocardiopsis syringae</name>
    <dbReference type="NCBI Taxonomy" id="103733"/>
    <lineage>
        <taxon>Bacteria</taxon>
        <taxon>Bacillati</taxon>
        <taxon>Actinomycetota</taxon>
        <taxon>Actinomycetes</taxon>
        <taxon>Pseudonocardiales</taxon>
        <taxon>Pseudonocardiaceae</taxon>
        <taxon>Saccharothrix</taxon>
    </lineage>
</organism>
<evidence type="ECO:0000256" key="1">
    <source>
        <dbReference type="ARBA" id="ARBA00004202"/>
    </source>
</evidence>
<evidence type="ECO:0000313" key="11">
    <source>
        <dbReference type="EMBL" id="QFZ17028.1"/>
    </source>
</evidence>
<evidence type="ECO:0000256" key="9">
    <source>
        <dbReference type="ARBA" id="ARBA00023136"/>
    </source>
</evidence>
<keyword evidence="2" id="KW-0813">Transport</keyword>
<keyword evidence="7" id="KW-0408">Iron</keyword>
<dbReference type="InterPro" id="IPR027417">
    <property type="entry name" value="P-loop_NTPase"/>
</dbReference>
<evidence type="ECO:0000256" key="5">
    <source>
        <dbReference type="ARBA" id="ARBA00022741"/>
    </source>
</evidence>
<proteinExistence type="predicted"/>
<reference evidence="12" key="1">
    <citation type="journal article" date="2021" name="Curr. Microbiol.">
        <title>Complete genome of nocamycin-producing strain Saccharothrix syringae NRRL B-16468 reveals the biosynthetic potential for secondary metabolites.</title>
        <authorList>
            <person name="Mo X."/>
            <person name="Yang S."/>
        </authorList>
    </citation>
    <scope>NUCLEOTIDE SEQUENCE [LARGE SCALE GENOMIC DNA]</scope>
    <source>
        <strain evidence="12">ATCC 51364 / DSM 43886 / JCM 6844 / KCTC 9398 / NBRC 14523 / NRRL B-16468 / INA 2240</strain>
    </source>
</reference>
<dbReference type="AlphaFoldDB" id="A0A5Q0GSS1"/>
<evidence type="ECO:0000256" key="4">
    <source>
        <dbReference type="ARBA" id="ARBA00022496"/>
    </source>
</evidence>
<dbReference type="GO" id="GO:0005524">
    <property type="term" value="F:ATP binding"/>
    <property type="evidence" value="ECO:0007669"/>
    <property type="project" value="UniProtKB-KW"/>
</dbReference>
<keyword evidence="12" id="KW-1185">Reference proteome</keyword>
<keyword evidence="5" id="KW-0547">Nucleotide-binding</keyword>
<dbReference type="RefSeq" id="WP_033435621.1">
    <property type="nucleotide sequence ID" value="NZ_CP034550.1"/>
</dbReference>
<dbReference type="CDD" id="cd03214">
    <property type="entry name" value="ABC_Iron-Siderophores_B12_Hemin"/>
    <property type="match status" value="1"/>
</dbReference>
<dbReference type="PANTHER" id="PTHR42771">
    <property type="entry name" value="IRON(3+)-HYDROXAMATE IMPORT ATP-BINDING PROTEIN FHUC"/>
    <property type="match status" value="1"/>
</dbReference>
<evidence type="ECO:0000313" key="12">
    <source>
        <dbReference type="Proteomes" id="UP000325787"/>
    </source>
</evidence>
<evidence type="ECO:0000259" key="10">
    <source>
        <dbReference type="PROSITE" id="PS50893"/>
    </source>
</evidence>
<dbReference type="OrthoDB" id="4131at2"/>
<dbReference type="InterPro" id="IPR003439">
    <property type="entry name" value="ABC_transporter-like_ATP-bd"/>
</dbReference>
<dbReference type="PROSITE" id="PS50893">
    <property type="entry name" value="ABC_TRANSPORTER_2"/>
    <property type="match status" value="1"/>
</dbReference>
<name>A0A5Q0GSS1_SACSY</name>
<dbReference type="InterPro" id="IPR003593">
    <property type="entry name" value="AAA+_ATPase"/>
</dbReference>
<sequence>MSKGEALLAGDGLVLAHHDRTVVEDVSLHLRAGAVTALVGPNGSGKSTVLRSLARLHKPKQGRIRVGDRAVWGHAALSGKEFARNVTLLTQQRPTPSGVSVRDVVSYGRYPYRSGWRGVDLEGNAAITRAMELTGVAPMAHRGVDELSGGELQRVWLASCLAQQTSVLLLDEPTNHLDLRYQVEVLDVVRDLANDHGVAVGVVLHDLDHAAVVADEVVLLAEGRVVAAGAVRDVLTAEHLSRAYGITVHVADDPVTGAVHCRPVGRHTPRPTA</sequence>
<accession>A0A5Q0GSS1</accession>
<feature type="domain" description="ABC transporter" evidence="10">
    <location>
        <begin position="8"/>
        <end position="247"/>
    </location>
</feature>
<dbReference type="SMART" id="SM00382">
    <property type="entry name" value="AAA"/>
    <property type="match status" value="1"/>
</dbReference>
<comment type="subcellular location">
    <subcellularLocation>
        <location evidence="1">Cell membrane</location>
        <topology evidence="1">Peripheral membrane protein</topology>
    </subcellularLocation>
</comment>
<dbReference type="KEGG" id="ssyi:EKG83_05685"/>
<dbReference type="Pfam" id="PF00005">
    <property type="entry name" value="ABC_tran"/>
    <property type="match status" value="1"/>
</dbReference>
<evidence type="ECO:0000256" key="6">
    <source>
        <dbReference type="ARBA" id="ARBA00022840"/>
    </source>
</evidence>
<dbReference type="Proteomes" id="UP000325787">
    <property type="component" value="Chromosome"/>
</dbReference>
<evidence type="ECO:0000256" key="3">
    <source>
        <dbReference type="ARBA" id="ARBA00022475"/>
    </source>
</evidence>
<gene>
    <name evidence="11" type="ORF">EKG83_05685</name>
</gene>
<dbReference type="InterPro" id="IPR017871">
    <property type="entry name" value="ABC_transporter-like_CS"/>
</dbReference>
<dbReference type="GO" id="GO:0006826">
    <property type="term" value="P:iron ion transport"/>
    <property type="evidence" value="ECO:0007669"/>
    <property type="project" value="UniProtKB-KW"/>
</dbReference>
<evidence type="ECO:0000256" key="2">
    <source>
        <dbReference type="ARBA" id="ARBA00022448"/>
    </source>
</evidence>
<evidence type="ECO:0000256" key="7">
    <source>
        <dbReference type="ARBA" id="ARBA00023004"/>
    </source>
</evidence>
<dbReference type="SUPFAM" id="SSF52540">
    <property type="entry name" value="P-loop containing nucleoside triphosphate hydrolases"/>
    <property type="match status" value="1"/>
</dbReference>
<keyword evidence="4" id="KW-0410">Iron transport</keyword>
<keyword evidence="3" id="KW-1003">Cell membrane</keyword>
<dbReference type="Gene3D" id="3.40.50.300">
    <property type="entry name" value="P-loop containing nucleotide triphosphate hydrolases"/>
    <property type="match status" value="1"/>
</dbReference>
<dbReference type="EMBL" id="CP034550">
    <property type="protein sequence ID" value="QFZ17028.1"/>
    <property type="molecule type" value="Genomic_DNA"/>
</dbReference>